<keyword evidence="6" id="KW-1185">Reference proteome</keyword>
<dbReference type="RefSeq" id="WP_343781260.1">
    <property type="nucleotide sequence ID" value="NZ_BAAACZ010000003.1"/>
</dbReference>
<comment type="caution">
    <text evidence="5">The sequence shown here is derived from an EMBL/GenBank/DDBJ whole genome shotgun (WGS) entry which is preliminary data.</text>
</comment>
<evidence type="ECO:0000256" key="2">
    <source>
        <dbReference type="ARBA" id="ARBA00022801"/>
    </source>
</evidence>
<dbReference type="NCBIfam" id="TIGR00724">
    <property type="entry name" value="urea_amlyse_rel"/>
    <property type="match status" value="1"/>
</dbReference>
<evidence type="ECO:0000313" key="5">
    <source>
        <dbReference type="EMBL" id="GAA0451517.1"/>
    </source>
</evidence>
<dbReference type="EMBL" id="BAAACZ010000003">
    <property type="protein sequence ID" value="GAA0451517.1"/>
    <property type="molecule type" value="Genomic_DNA"/>
</dbReference>
<dbReference type="SMART" id="SM00797">
    <property type="entry name" value="AHS2"/>
    <property type="match status" value="1"/>
</dbReference>
<sequence length="302" mass="33203">MSTLLKVKEPGLLLTIQDLGRSGYQHLGVPISGVMDRYALVTGNLLLGNNRNAAALEITLGGTELTFLKETVVCLTGADLAPHVDRKGVPMWETFKVKEGQTLVLERPVQGVRSYLCVSGGVQSEQWLGSQSVFERGSMGKRLSQGDFVNQNESGDQPSFGSTLRRDLRPVYTKDVKLRVIPSYQESCFEEESVAYFYESTYTFKKGDRMGCMLEGEEPLKHRGTADIVSDAVTFGTIQVPSNGQPMVLLADSQTTGGYTTVGTVVSVDHWKLAQLIPGSKVNFTRLPLEEAEDLLSEWKEV</sequence>
<evidence type="ECO:0000259" key="4">
    <source>
        <dbReference type="SMART" id="SM00797"/>
    </source>
</evidence>
<feature type="domain" description="Carboxyltransferase" evidence="4">
    <location>
        <begin position="26"/>
        <end position="299"/>
    </location>
</feature>
<dbReference type="Pfam" id="PF02626">
    <property type="entry name" value="CT_A_B"/>
    <property type="match status" value="1"/>
</dbReference>
<keyword evidence="2" id="KW-0378">Hydrolase</keyword>
<evidence type="ECO:0000313" key="6">
    <source>
        <dbReference type="Proteomes" id="UP001500740"/>
    </source>
</evidence>
<dbReference type="SUPFAM" id="SSF50891">
    <property type="entry name" value="Cyclophilin-like"/>
    <property type="match status" value="1"/>
</dbReference>
<keyword evidence="1" id="KW-0547">Nucleotide-binding</keyword>
<dbReference type="InterPro" id="IPR052708">
    <property type="entry name" value="PxpC"/>
</dbReference>
<name>A0ABN0ZL07_9BACI</name>
<keyword evidence="3" id="KW-0067">ATP-binding</keyword>
<dbReference type="PANTHER" id="PTHR43309:SF5">
    <property type="entry name" value="5-OXOPROLINASE SUBUNIT C"/>
    <property type="match status" value="1"/>
</dbReference>
<reference evidence="5 6" key="1">
    <citation type="journal article" date="2019" name="Int. J. Syst. Evol. Microbiol.">
        <title>The Global Catalogue of Microorganisms (GCM) 10K type strain sequencing project: providing services to taxonomists for standard genome sequencing and annotation.</title>
        <authorList>
            <consortium name="The Broad Institute Genomics Platform"/>
            <consortium name="The Broad Institute Genome Sequencing Center for Infectious Disease"/>
            <person name="Wu L."/>
            <person name="Ma J."/>
        </authorList>
    </citation>
    <scope>NUCLEOTIDE SEQUENCE [LARGE SCALE GENOMIC DNA]</scope>
    <source>
        <strain evidence="5 6">JCM 14193</strain>
    </source>
</reference>
<evidence type="ECO:0000256" key="1">
    <source>
        <dbReference type="ARBA" id="ARBA00022741"/>
    </source>
</evidence>
<accession>A0ABN0ZL07</accession>
<protein>
    <submittedName>
        <fullName evidence="5">Biotin-dependent carboxyltransferase family protein</fullName>
    </submittedName>
</protein>
<dbReference type="PANTHER" id="PTHR43309">
    <property type="entry name" value="5-OXOPROLINASE SUBUNIT C"/>
    <property type="match status" value="1"/>
</dbReference>
<dbReference type="Proteomes" id="UP001500740">
    <property type="component" value="Unassembled WGS sequence"/>
</dbReference>
<dbReference type="InterPro" id="IPR029000">
    <property type="entry name" value="Cyclophilin-like_dom_sf"/>
</dbReference>
<proteinExistence type="predicted"/>
<organism evidence="5 6">
    <name type="scientific">Alkalibacillus silvisoli</name>
    <dbReference type="NCBI Taxonomy" id="392823"/>
    <lineage>
        <taxon>Bacteria</taxon>
        <taxon>Bacillati</taxon>
        <taxon>Bacillota</taxon>
        <taxon>Bacilli</taxon>
        <taxon>Bacillales</taxon>
        <taxon>Bacillaceae</taxon>
        <taxon>Alkalibacillus</taxon>
    </lineage>
</organism>
<dbReference type="Gene3D" id="2.40.100.10">
    <property type="entry name" value="Cyclophilin-like"/>
    <property type="match status" value="1"/>
</dbReference>
<evidence type="ECO:0000256" key="3">
    <source>
        <dbReference type="ARBA" id="ARBA00022840"/>
    </source>
</evidence>
<gene>
    <name evidence="5" type="ORF">GCM10008935_02580</name>
</gene>
<dbReference type="InterPro" id="IPR003778">
    <property type="entry name" value="CT_A_B"/>
</dbReference>